<feature type="compositionally biased region" description="Polar residues" evidence="3">
    <location>
        <begin position="360"/>
        <end position="369"/>
    </location>
</feature>
<evidence type="ECO:0000256" key="2">
    <source>
        <dbReference type="RuleBase" id="RU004020"/>
    </source>
</evidence>
<evidence type="ECO:0000256" key="3">
    <source>
        <dbReference type="SAM" id="MobiDB-lite"/>
    </source>
</evidence>
<keyword evidence="6" id="KW-1185">Reference proteome</keyword>
<feature type="compositionally biased region" description="Polar residues" evidence="3">
    <location>
        <begin position="807"/>
        <end position="823"/>
    </location>
</feature>
<dbReference type="Pfam" id="PF00447">
    <property type="entry name" value="HSF_DNA-bind"/>
    <property type="match status" value="1"/>
</dbReference>
<comment type="caution">
    <text evidence="5">The sequence shown here is derived from an EMBL/GenBank/DDBJ whole genome shotgun (WGS) entry which is preliminary data.</text>
</comment>
<dbReference type="InterPro" id="IPR000232">
    <property type="entry name" value="HSF_DNA-bd"/>
</dbReference>
<evidence type="ECO:0000256" key="1">
    <source>
        <dbReference type="ARBA" id="ARBA00023125"/>
    </source>
</evidence>
<gene>
    <name evidence="5" type="ORF">IV203_033934</name>
</gene>
<name>A0A9K3Q7F2_9STRA</name>
<evidence type="ECO:0000313" key="6">
    <source>
        <dbReference type="Proteomes" id="UP000693970"/>
    </source>
</evidence>
<dbReference type="FunFam" id="1.10.10.10:FF:000479">
    <property type="entry name" value="Predicted protein"/>
    <property type="match status" value="1"/>
</dbReference>
<accession>A0A9K3Q7F2</accession>
<sequence>MLNEEEAISKATAAAALLGVSKNTSSNGSGFAGSPQTSETITFDNTSVHTPYENWRHIQNDGNCRSNSSSYAAFQQKGSADTNHNDLNERLLVSSFLLQQQRERTAVSAFMPGKGEQRIHSTNFITDTNAHQESTSRPSSYKSALPVGSKQGQSLLFHPQYLRNLPPLHTPASWENMTSQPQQPPSQPNNPIDNLHHARAMLSMTSIGFGIDSSPSVSQGDATEAALRALHDAMERSSLRLPIASPAQNLLQIKVKLGVPAQPDNTSVPMSVDLERLSSFLPRVIPILPVEVTIGGLLLPSESLGAPAICTAVACITLQSQPAVASPILGAAPTPAIHVAPSDVMSSGSNSATAGTAQIVSTENRTQKSPKGPLHTASFRQTPKITIPPNPMQHLNNLATAAASSPPHPVSSSTSASSQVLVKESLQDPDKVHRSTSMEMLAMISEQIRNNVGLQQQQKRANALLETAANIGSGLATAALLGKHQHQTITLEQMGGEAVAAALLQSHGRLKVPIDTTTNILSNGDASAASRSSSSTPVMGDEGDGDPRNPNSYNYKKLPPGVTTKKNQRLFVKHRYRDYSQEKPNPGEDEWEAPGTADDGKRPIRLVPAAFPTKLHETLQQIEDDGFGDIIGWMPHGRSFKIHKQKEFAEIVLPRYFIMTKKSSFLRQLNLYSFNRFSAGPDQGSYYHEKFLRGMKFLCRRMSRQKVNGNRIRSAGNPDEEPNLALFPVCPPQGLVAESVATANVVNTAHTRDNSAVLSALAGIAAVAAALPTKKRTAQTMTPETPEKAGTNEGPDVEDNDDEYGSSEENYSTGNTVPVNTTR</sequence>
<feature type="region of interest" description="Disordered" evidence="3">
    <location>
        <begin position="167"/>
        <end position="194"/>
    </location>
</feature>
<dbReference type="InterPro" id="IPR011719">
    <property type="entry name" value="CHP02058"/>
</dbReference>
<reference evidence="5" key="1">
    <citation type="journal article" date="2021" name="Sci. Rep.">
        <title>Diploid genomic architecture of Nitzschia inconspicua, an elite biomass production diatom.</title>
        <authorList>
            <person name="Oliver A."/>
            <person name="Podell S."/>
            <person name="Pinowska A."/>
            <person name="Traller J.C."/>
            <person name="Smith S.R."/>
            <person name="McClure R."/>
            <person name="Beliaev A."/>
            <person name="Bohutskyi P."/>
            <person name="Hill E.A."/>
            <person name="Rabines A."/>
            <person name="Zheng H."/>
            <person name="Allen L.Z."/>
            <person name="Kuo A."/>
            <person name="Grigoriev I.V."/>
            <person name="Allen A.E."/>
            <person name="Hazlebeck D."/>
            <person name="Allen E.E."/>
        </authorList>
    </citation>
    <scope>NUCLEOTIDE SEQUENCE</scope>
    <source>
        <strain evidence="5">Hildebrandi</strain>
    </source>
</reference>
<feature type="compositionally biased region" description="Acidic residues" evidence="3">
    <location>
        <begin position="795"/>
        <end position="806"/>
    </location>
</feature>
<dbReference type="OrthoDB" id="45998at2759"/>
<dbReference type="PANTHER" id="PTHR10015:SF206">
    <property type="entry name" value="HSF-TYPE DNA-BINDING DOMAIN-CONTAINING PROTEIN"/>
    <property type="match status" value="1"/>
</dbReference>
<feature type="region of interest" description="Disordered" evidence="3">
    <location>
        <begin position="360"/>
        <end position="430"/>
    </location>
</feature>
<keyword evidence="1 5" id="KW-0238">DNA-binding</keyword>
<feature type="compositionally biased region" description="Low complexity" evidence="3">
    <location>
        <begin position="399"/>
        <end position="418"/>
    </location>
</feature>
<evidence type="ECO:0000259" key="4">
    <source>
        <dbReference type="SMART" id="SM00415"/>
    </source>
</evidence>
<dbReference type="AlphaFoldDB" id="A0A9K3Q7F2"/>
<organism evidence="5 6">
    <name type="scientific">Nitzschia inconspicua</name>
    <dbReference type="NCBI Taxonomy" id="303405"/>
    <lineage>
        <taxon>Eukaryota</taxon>
        <taxon>Sar</taxon>
        <taxon>Stramenopiles</taxon>
        <taxon>Ochrophyta</taxon>
        <taxon>Bacillariophyta</taxon>
        <taxon>Bacillariophyceae</taxon>
        <taxon>Bacillariophycidae</taxon>
        <taxon>Bacillariales</taxon>
        <taxon>Bacillariaceae</taxon>
        <taxon>Nitzschia</taxon>
    </lineage>
</organism>
<feature type="region of interest" description="Disordered" evidence="3">
    <location>
        <begin position="775"/>
        <end position="823"/>
    </location>
</feature>
<protein>
    <submittedName>
        <fullName evidence="5">HSF-type DNA-binding protein</fullName>
    </submittedName>
</protein>
<feature type="domain" description="HSF-type DNA-binding" evidence="4">
    <location>
        <begin position="607"/>
        <end position="705"/>
    </location>
</feature>
<proteinExistence type="inferred from homology"/>
<feature type="region of interest" description="Disordered" evidence="3">
    <location>
        <begin position="519"/>
        <end position="603"/>
    </location>
</feature>
<feature type="region of interest" description="Disordered" evidence="3">
    <location>
        <begin position="128"/>
        <end position="147"/>
    </location>
</feature>
<dbReference type="PANTHER" id="PTHR10015">
    <property type="entry name" value="HEAT SHOCK TRANSCRIPTION FACTOR"/>
    <property type="match status" value="1"/>
</dbReference>
<feature type="compositionally biased region" description="Low complexity" evidence="3">
    <location>
        <begin position="526"/>
        <end position="535"/>
    </location>
</feature>
<dbReference type="SMART" id="SM00415">
    <property type="entry name" value="HSF"/>
    <property type="match status" value="1"/>
</dbReference>
<reference evidence="5" key="2">
    <citation type="submission" date="2021-04" db="EMBL/GenBank/DDBJ databases">
        <authorList>
            <person name="Podell S."/>
        </authorList>
    </citation>
    <scope>NUCLEOTIDE SEQUENCE</scope>
    <source>
        <strain evidence="5">Hildebrandi</strain>
    </source>
</reference>
<dbReference type="EMBL" id="JAGRRH010000002">
    <property type="protein sequence ID" value="KAG7373210.1"/>
    <property type="molecule type" value="Genomic_DNA"/>
</dbReference>
<evidence type="ECO:0000313" key="5">
    <source>
        <dbReference type="EMBL" id="KAG7373210.1"/>
    </source>
</evidence>
<feature type="compositionally biased region" description="Polar residues" evidence="3">
    <location>
        <begin position="128"/>
        <end position="142"/>
    </location>
</feature>
<dbReference type="GO" id="GO:0043565">
    <property type="term" value="F:sequence-specific DNA binding"/>
    <property type="evidence" value="ECO:0007669"/>
    <property type="project" value="InterPro"/>
</dbReference>
<dbReference type="Proteomes" id="UP000693970">
    <property type="component" value="Unassembled WGS sequence"/>
</dbReference>
<dbReference type="GO" id="GO:0003700">
    <property type="term" value="F:DNA-binding transcription factor activity"/>
    <property type="evidence" value="ECO:0007669"/>
    <property type="project" value="InterPro"/>
</dbReference>
<comment type="similarity">
    <text evidence="2">Belongs to the HSF family.</text>
</comment>
<feature type="compositionally biased region" description="Basic residues" evidence="3">
    <location>
        <begin position="566"/>
        <end position="576"/>
    </location>
</feature>
<dbReference type="Pfam" id="PF09585">
    <property type="entry name" value="Lin0512_fam"/>
    <property type="match status" value="1"/>
</dbReference>